<proteinExistence type="predicted"/>
<name>A0A9W9TY81_9EURO</name>
<dbReference type="OrthoDB" id="5401170at2759"/>
<dbReference type="RefSeq" id="XP_058335138.1">
    <property type="nucleotide sequence ID" value="XM_058471997.1"/>
</dbReference>
<dbReference type="AlphaFoldDB" id="A0A9W9TY81"/>
<accession>A0A9W9TY81</accession>
<dbReference type="Proteomes" id="UP001150941">
    <property type="component" value="Unassembled WGS sequence"/>
</dbReference>
<evidence type="ECO:0000313" key="1">
    <source>
        <dbReference type="EMBL" id="KAJ5247717.1"/>
    </source>
</evidence>
<protein>
    <submittedName>
        <fullName evidence="1">Uncharacterized protein</fullName>
    </submittedName>
</protein>
<dbReference type="GeneID" id="83199300"/>
<comment type="caution">
    <text evidence="1">The sequence shown here is derived from an EMBL/GenBank/DDBJ whole genome shotgun (WGS) entry which is preliminary data.</text>
</comment>
<keyword evidence="2" id="KW-1185">Reference proteome</keyword>
<evidence type="ECO:0000313" key="2">
    <source>
        <dbReference type="Proteomes" id="UP001150941"/>
    </source>
</evidence>
<gene>
    <name evidence="1" type="ORF">N7468_002700</name>
</gene>
<sequence length="183" mass="21142">MHSGLSSYIWISEGTEITTEAQPKYQLPSRTWIIIEKLGEVASFINQQDIDHGLKPGTTAAKFLCHLKDHPEKQAFIRIHRQIPIEGTDFAPPGIRASQAFPQRENRELEAFKALKRQKFRFVPPLLGYQEGTQGPNEIVPGGSEVLIVWQKVPGNPLSEDYFWSLKEQERENIRREFRRVYQ</sequence>
<reference evidence="1" key="2">
    <citation type="journal article" date="2023" name="IMA Fungus">
        <title>Comparative genomic study of the Penicillium genus elucidates a diverse pangenome and 15 lateral gene transfer events.</title>
        <authorList>
            <person name="Petersen C."/>
            <person name="Sorensen T."/>
            <person name="Nielsen M.R."/>
            <person name="Sondergaard T.E."/>
            <person name="Sorensen J.L."/>
            <person name="Fitzpatrick D.A."/>
            <person name="Frisvad J.C."/>
            <person name="Nielsen K.L."/>
        </authorList>
    </citation>
    <scope>NUCLEOTIDE SEQUENCE</scope>
    <source>
        <strain evidence="1">IBT 19713</strain>
    </source>
</reference>
<organism evidence="1 2">
    <name type="scientific">Penicillium chermesinum</name>
    <dbReference type="NCBI Taxonomy" id="63820"/>
    <lineage>
        <taxon>Eukaryota</taxon>
        <taxon>Fungi</taxon>
        <taxon>Dikarya</taxon>
        <taxon>Ascomycota</taxon>
        <taxon>Pezizomycotina</taxon>
        <taxon>Eurotiomycetes</taxon>
        <taxon>Eurotiomycetidae</taxon>
        <taxon>Eurotiales</taxon>
        <taxon>Aspergillaceae</taxon>
        <taxon>Penicillium</taxon>
    </lineage>
</organism>
<dbReference type="EMBL" id="JAPQKS010000002">
    <property type="protein sequence ID" value="KAJ5247717.1"/>
    <property type="molecule type" value="Genomic_DNA"/>
</dbReference>
<reference evidence="1" key="1">
    <citation type="submission" date="2022-11" db="EMBL/GenBank/DDBJ databases">
        <authorList>
            <person name="Petersen C."/>
        </authorList>
    </citation>
    <scope>NUCLEOTIDE SEQUENCE</scope>
    <source>
        <strain evidence="1">IBT 19713</strain>
    </source>
</reference>